<proteinExistence type="predicted"/>
<keyword evidence="2" id="KW-1185">Reference proteome</keyword>
<organism evidence="1 2">
    <name type="scientific">Crucibulum laeve</name>
    <dbReference type="NCBI Taxonomy" id="68775"/>
    <lineage>
        <taxon>Eukaryota</taxon>
        <taxon>Fungi</taxon>
        <taxon>Dikarya</taxon>
        <taxon>Basidiomycota</taxon>
        <taxon>Agaricomycotina</taxon>
        <taxon>Agaricomycetes</taxon>
        <taxon>Agaricomycetidae</taxon>
        <taxon>Agaricales</taxon>
        <taxon>Agaricineae</taxon>
        <taxon>Nidulariaceae</taxon>
        <taxon>Crucibulum</taxon>
    </lineage>
</organism>
<accession>A0A5C3M622</accession>
<dbReference type="EMBL" id="ML213596">
    <property type="protein sequence ID" value="TFK40792.1"/>
    <property type="molecule type" value="Genomic_DNA"/>
</dbReference>
<dbReference type="AlphaFoldDB" id="A0A5C3M622"/>
<evidence type="ECO:0000313" key="1">
    <source>
        <dbReference type="EMBL" id="TFK40792.1"/>
    </source>
</evidence>
<reference evidence="1 2" key="1">
    <citation type="journal article" date="2019" name="Nat. Ecol. Evol.">
        <title>Megaphylogeny resolves global patterns of mushroom evolution.</title>
        <authorList>
            <person name="Varga T."/>
            <person name="Krizsan K."/>
            <person name="Foldi C."/>
            <person name="Dima B."/>
            <person name="Sanchez-Garcia M."/>
            <person name="Sanchez-Ramirez S."/>
            <person name="Szollosi G.J."/>
            <person name="Szarkandi J.G."/>
            <person name="Papp V."/>
            <person name="Albert L."/>
            <person name="Andreopoulos W."/>
            <person name="Angelini C."/>
            <person name="Antonin V."/>
            <person name="Barry K.W."/>
            <person name="Bougher N.L."/>
            <person name="Buchanan P."/>
            <person name="Buyck B."/>
            <person name="Bense V."/>
            <person name="Catcheside P."/>
            <person name="Chovatia M."/>
            <person name="Cooper J."/>
            <person name="Damon W."/>
            <person name="Desjardin D."/>
            <person name="Finy P."/>
            <person name="Geml J."/>
            <person name="Haridas S."/>
            <person name="Hughes K."/>
            <person name="Justo A."/>
            <person name="Karasinski D."/>
            <person name="Kautmanova I."/>
            <person name="Kiss B."/>
            <person name="Kocsube S."/>
            <person name="Kotiranta H."/>
            <person name="LaButti K.M."/>
            <person name="Lechner B.E."/>
            <person name="Liimatainen K."/>
            <person name="Lipzen A."/>
            <person name="Lukacs Z."/>
            <person name="Mihaltcheva S."/>
            <person name="Morgado L.N."/>
            <person name="Niskanen T."/>
            <person name="Noordeloos M.E."/>
            <person name="Ohm R.A."/>
            <person name="Ortiz-Santana B."/>
            <person name="Ovrebo C."/>
            <person name="Racz N."/>
            <person name="Riley R."/>
            <person name="Savchenko A."/>
            <person name="Shiryaev A."/>
            <person name="Soop K."/>
            <person name="Spirin V."/>
            <person name="Szebenyi C."/>
            <person name="Tomsovsky M."/>
            <person name="Tulloss R.E."/>
            <person name="Uehling J."/>
            <person name="Grigoriev I.V."/>
            <person name="Vagvolgyi C."/>
            <person name="Papp T."/>
            <person name="Martin F.M."/>
            <person name="Miettinen O."/>
            <person name="Hibbett D.S."/>
            <person name="Nagy L.G."/>
        </authorList>
    </citation>
    <scope>NUCLEOTIDE SEQUENCE [LARGE SCALE GENOMIC DNA]</scope>
    <source>
        <strain evidence="1 2">CBS 166.37</strain>
    </source>
</reference>
<dbReference type="Proteomes" id="UP000308652">
    <property type="component" value="Unassembled WGS sequence"/>
</dbReference>
<evidence type="ECO:0000313" key="2">
    <source>
        <dbReference type="Proteomes" id="UP000308652"/>
    </source>
</evidence>
<gene>
    <name evidence="1" type="ORF">BDQ12DRAFT_467468</name>
</gene>
<sequence>MGQEHNIFEFPQEILDAIIDQVGIEAQESEYFDTLRKCTLTSRSLLPSSRKWLWEDLSFTLVTFEPDQGELLASLCCFPMEIHKYVKKSFLYYYDCSDLGENYSRYRLYHMLGYFRNLQEFSVKFRQDPVCQKTKLEKLSHKNHPLNLFLSSKLTTLSLTNVSNVPISMFQILPQTLKRMTLKSIAICDDTGSRIVTLREQLKRNRQDFVFLEYLEIATTLYNVPGVWDSVLSPGTLERLRFCLCTIDPLAKQLKAMSFKLKSNREI</sequence>
<protein>
    <submittedName>
        <fullName evidence="1">Uncharacterized protein</fullName>
    </submittedName>
</protein>
<name>A0A5C3M622_9AGAR</name>